<proteinExistence type="predicted"/>
<dbReference type="Proteomes" id="UP000515344">
    <property type="component" value="Chromosome"/>
</dbReference>
<dbReference type="Gene3D" id="3.10.310.70">
    <property type="match status" value="1"/>
</dbReference>
<sequence>MNKVNHHLHSRRNFIGMFAAAVPLLSFGKIEPEIILYNGTIFTVNPKEPTAQALAIADGRLIAVGSNADILRMATAKTKKIDMGYKTILPGFIDAHSHPAYSGIKHLKMVDCDLRSIAAIKEAIRQRAAVTPKGKWVEGFKYDDTKTTEGRKINIADLDAAAPDHPVRITHRGGHTYYCNSLAFKIANVDEAIPNPQGGEFEKTSDGKLTGCVKETAADVFDKIIPDISNRSEKQEGVKLISKMMAKTGITSVTDAGGNPESLQAYEDAYEAGELDVRIYCMIRHNHIDKMIAAGVRTGMGNDWVKIGGMKMACDGSISERTARLSQPYAGRPDDYGIIMMDDEQMYPDAKKAYDAGWQIGIHANGDVGIATTLKLYERLHKENPKKDPRFRIEHCTMINENLVQRMKSLGVIPTPFSTYVYYHGEKMKAYGEERLKNMFALRSFLDAGLRPTQTSDYPPGPFEPMMALQSSVTRTDMKGTVWGANQKVTVEEAIKIGTINGAYASYEEKSKGSLEAGKLADLVVLGRNPFKEDPSTLITIPIERTMTGGKWVYES</sequence>
<gene>
    <name evidence="2" type="ORF">H4075_21195</name>
</gene>
<feature type="domain" description="Amidohydrolase 3" evidence="1">
    <location>
        <begin position="81"/>
        <end position="554"/>
    </location>
</feature>
<protein>
    <submittedName>
        <fullName evidence="2">Amidohydrolase</fullName>
    </submittedName>
</protein>
<name>A0A7G5XGD9_9BACT</name>
<reference evidence="3" key="1">
    <citation type="submission" date="2020-08" db="EMBL/GenBank/DDBJ databases">
        <title>Lacibacter sp. S13-6-6 genome sequencing.</title>
        <authorList>
            <person name="Jin L."/>
        </authorList>
    </citation>
    <scope>NUCLEOTIDE SEQUENCE [LARGE SCALE GENOMIC DNA]</scope>
    <source>
        <strain evidence="3">S13-6-6</strain>
    </source>
</reference>
<dbReference type="KEGG" id="lacs:H4075_21195"/>
<dbReference type="Gene3D" id="2.30.40.10">
    <property type="entry name" value="Urease, subunit C, domain 1"/>
    <property type="match status" value="1"/>
</dbReference>
<evidence type="ECO:0000313" key="2">
    <source>
        <dbReference type="EMBL" id="QNA44542.1"/>
    </source>
</evidence>
<dbReference type="SUPFAM" id="SSF51338">
    <property type="entry name" value="Composite domain of metallo-dependent hydrolases"/>
    <property type="match status" value="1"/>
</dbReference>
<dbReference type="PANTHER" id="PTHR22642">
    <property type="entry name" value="IMIDAZOLONEPROPIONASE"/>
    <property type="match status" value="1"/>
</dbReference>
<dbReference type="CDD" id="cd01300">
    <property type="entry name" value="YtcJ_like"/>
    <property type="match status" value="1"/>
</dbReference>
<dbReference type="InterPro" id="IPR013108">
    <property type="entry name" value="Amidohydro_3"/>
</dbReference>
<dbReference type="InterPro" id="IPR032466">
    <property type="entry name" value="Metal_Hydrolase"/>
</dbReference>
<organism evidence="2 3">
    <name type="scientific">Lacibacter sediminis</name>
    <dbReference type="NCBI Taxonomy" id="2760713"/>
    <lineage>
        <taxon>Bacteria</taxon>
        <taxon>Pseudomonadati</taxon>
        <taxon>Bacteroidota</taxon>
        <taxon>Chitinophagia</taxon>
        <taxon>Chitinophagales</taxon>
        <taxon>Chitinophagaceae</taxon>
        <taxon>Lacibacter</taxon>
    </lineage>
</organism>
<keyword evidence="3" id="KW-1185">Reference proteome</keyword>
<evidence type="ECO:0000259" key="1">
    <source>
        <dbReference type="Pfam" id="PF07969"/>
    </source>
</evidence>
<dbReference type="EMBL" id="CP060007">
    <property type="protein sequence ID" value="QNA44542.1"/>
    <property type="molecule type" value="Genomic_DNA"/>
</dbReference>
<evidence type="ECO:0000313" key="3">
    <source>
        <dbReference type="Proteomes" id="UP000515344"/>
    </source>
</evidence>
<dbReference type="AlphaFoldDB" id="A0A7G5XGD9"/>
<dbReference type="InterPro" id="IPR011059">
    <property type="entry name" value="Metal-dep_hydrolase_composite"/>
</dbReference>
<dbReference type="InterPro" id="IPR033932">
    <property type="entry name" value="YtcJ-like"/>
</dbReference>
<accession>A0A7G5XGD9</accession>
<dbReference type="PANTHER" id="PTHR22642:SF2">
    <property type="entry name" value="PROTEIN LONG AFTER FAR-RED 3"/>
    <property type="match status" value="1"/>
</dbReference>
<dbReference type="Pfam" id="PF07969">
    <property type="entry name" value="Amidohydro_3"/>
    <property type="match status" value="1"/>
</dbReference>
<dbReference type="SUPFAM" id="SSF51556">
    <property type="entry name" value="Metallo-dependent hydrolases"/>
    <property type="match status" value="1"/>
</dbReference>
<dbReference type="GO" id="GO:0016810">
    <property type="term" value="F:hydrolase activity, acting on carbon-nitrogen (but not peptide) bonds"/>
    <property type="evidence" value="ECO:0007669"/>
    <property type="project" value="InterPro"/>
</dbReference>
<dbReference type="RefSeq" id="WP_182802833.1">
    <property type="nucleotide sequence ID" value="NZ_CP060007.1"/>
</dbReference>
<dbReference type="Gene3D" id="3.20.20.140">
    <property type="entry name" value="Metal-dependent hydrolases"/>
    <property type="match status" value="1"/>
</dbReference>